<evidence type="ECO:0000313" key="1">
    <source>
        <dbReference type="Proteomes" id="UP000887565"/>
    </source>
</evidence>
<sequence>MPLAALLASLCSAKEYASVNNLLLHHAQSMKPEIRAAFCECMWYRSDGNPKSRLTNWMNRIPEPEPCYPSNPGTYICNWFALRPIRFHEEFHMETSVEEIKIDESDYTANPHSRFH</sequence>
<name>A0A915IK45_ROMCU</name>
<proteinExistence type="predicted"/>
<dbReference type="Proteomes" id="UP000887565">
    <property type="component" value="Unplaced"/>
</dbReference>
<protein>
    <submittedName>
        <fullName evidence="2">Uncharacterized protein</fullName>
    </submittedName>
</protein>
<organism evidence="1 2">
    <name type="scientific">Romanomermis culicivorax</name>
    <name type="common">Nematode worm</name>
    <dbReference type="NCBI Taxonomy" id="13658"/>
    <lineage>
        <taxon>Eukaryota</taxon>
        <taxon>Metazoa</taxon>
        <taxon>Ecdysozoa</taxon>
        <taxon>Nematoda</taxon>
        <taxon>Enoplea</taxon>
        <taxon>Dorylaimia</taxon>
        <taxon>Mermithida</taxon>
        <taxon>Mermithoidea</taxon>
        <taxon>Mermithidae</taxon>
        <taxon>Romanomermis</taxon>
    </lineage>
</organism>
<keyword evidence="1" id="KW-1185">Reference proteome</keyword>
<accession>A0A915IK45</accession>
<dbReference type="AlphaFoldDB" id="A0A915IK45"/>
<evidence type="ECO:0000313" key="2">
    <source>
        <dbReference type="WBParaSite" id="nRc.2.0.1.t14547-RA"/>
    </source>
</evidence>
<dbReference type="WBParaSite" id="nRc.2.0.1.t14547-RA">
    <property type="protein sequence ID" value="nRc.2.0.1.t14547-RA"/>
    <property type="gene ID" value="nRc.2.0.1.g14547"/>
</dbReference>
<reference evidence="2" key="1">
    <citation type="submission" date="2022-11" db="UniProtKB">
        <authorList>
            <consortium name="WormBaseParasite"/>
        </authorList>
    </citation>
    <scope>IDENTIFICATION</scope>
</reference>